<accession>A0ABW5JF05</accession>
<evidence type="ECO:0000256" key="3">
    <source>
        <dbReference type="PROSITE-ProRule" id="PRU00169"/>
    </source>
</evidence>
<feature type="modified residue" description="4-aspartylphosphate" evidence="3">
    <location>
        <position position="56"/>
    </location>
</feature>
<dbReference type="Pfam" id="PF00072">
    <property type="entry name" value="Response_reg"/>
    <property type="match status" value="1"/>
</dbReference>
<dbReference type="EMBL" id="JBHULI010000002">
    <property type="protein sequence ID" value="MFD2531321.1"/>
    <property type="molecule type" value="Genomic_DNA"/>
</dbReference>
<dbReference type="PANTHER" id="PTHR44591">
    <property type="entry name" value="STRESS RESPONSE REGULATOR PROTEIN 1"/>
    <property type="match status" value="1"/>
</dbReference>
<dbReference type="Gene3D" id="3.40.50.2300">
    <property type="match status" value="1"/>
</dbReference>
<reference evidence="6" key="1">
    <citation type="journal article" date="2019" name="Int. J. Syst. Evol. Microbiol.">
        <title>The Global Catalogue of Microorganisms (GCM) 10K type strain sequencing project: providing services to taxonomists for standard genome sequencing and annotation.</title>
        <authorList>
            <consortium name="The Broad Institute Genomics Platform"/>
            <consortium name="The Broad Institute Genome Sequencing Center for Infectious Disease"/>
            <person name="Wu L."/>
            <person name="Ma J."/>
        </authorList>
    </citation>
    <scope>NUCLEOTIDE SEQUENCE [LARGE SCALE GENOMIC DNA]</scope>
    <source>
        <strain evidence="6">KCTC 52042</strain>
    </source>
</reference>
<keyword evidence="2" id="KW-0902">Two-component regulatory system</keyword>
<evidence type="ECO:0000256" key="2">
    <source>
        <dbReference type="ARBA" id="ARBA00023012"/>
    </source>
</evidence>
<organism evidence="5 6">
    <name type="scientific">Gracilimonas halophila</name>
    <dbReference type="NCBI Taxonomy" id="1834464"/>
    <lineage>
        <taxon>Bacteria</taxon>
        <taxon>Pseudomonadati</taxon>
        <taxon>Balneolota</taxon>
        <taxon>Balneolia</taxon>
        <taxon>Balneolales</taxon>
        <taxon>Balneolaceae</taxon>
        <taxon>Gracilimonas</taxon>
    </lineage>
</organism>
<comment type="caution">
    <text evidence="5">The sequence shown here is derived from an EMBL/GenBank/DDBJ whole genome shotgun (WGS) entry which is preliminary data.</text>
</comment>
<proteinExistence type="predicted"/>
<dbReference type="PANTHER" id="PTHR44591:SF14">
    <property type="entry name" value="PROTEIN PILG"/>
    <property type="match status" value="1"/>
</dbReference>
<gene>
    <name evidence="5" type="ORF">ACFSVN_02555</name>
</gene>
<dbReference type="InterPro" id="IPR011006">
    <property type="entry name" value="CheY-like_superfamily"/>
</dbReference>
<evidence type="ECO:0000313" key="5">
    <source>
        <dbReference type="EMBL" id="MFD2531321.1"/>
    </source>
</evidence>
<name>A0ABW5JF05_9BACT</name>
<keyword evidence="6" id="KW-1185">Reference proteome</keyword>
<sequence length="133" mass="14583">MGPSKRVMIVEDDPLLSIVEAKMIEKLGYTVVGKAKSGEEALEKFDELNPEVLVIDIQLAGKLNGIETVEKLRELYSNIPVIFLSGDNSSSILKKAETVDYIDFLLKPVSSNELSGTLQKAVEKNEMLSQNAA</sequence>
<evidence type="ECO:0000259" key="4">
    <source>
        <dbReference type="PROSITE" id="PS50110"/>
    </source>
</evidence>
<dbReference type="Proteomes" id="UP001597460">
    <property type="component" value="Unassembled WGS sequence"/>
</dbReference>
<dbReference type="SUPFAM" id="SSF52172">
    <property type="entry name" value="CheY-like"/>
    <property type="match status" value="1"/>
</dbReference>
<dbReference type="InterPro" id="IPR001789">
    <property type="entry name" value="Sig_transdc_resp-reg_receiver"/>
</dbReference>
<evidence type="ECO:0000313" key="6">
    <source>
        <dbReference type="Proteomes" id="UP001597460"/>
    </source>
</evidence>
<keyword evidence="1 3" id="KW-0597">Phosphoprotein</keyword>
<feature type="domain" description="Response regulatory" evidence="4">
    <location>
        <begin position="6"/>
        <end position="122"/>
    </location>
</feature>
<dbReference type="RefSeq" id="WP_390298138.1">
    <property type="nucleotide sequence ID" value="NZ_JBHULI010000002.1"/>
</dbReference>
<protein>
    <submittedName>
        <fullName evidence="5">Response regulator</fullName>
    </submittedName>
</protein>
<dbReference type="SMART" id="SM00448">
    <property type="entry name" value="REC"/>
    <property type="match status" value="1"/>
</dbReference>
<dbReference type="PROSITE" id="PS50110">
    <property type="entry name" value="RESPONSE_REGULATORY"/>
    <property type="match status" value="1"/>
</dbReference>
<evidence type="ECO:0000256" key="1">
    <source>
        <dbReference type="ARBA" id="ARBA00022553"/>
    </source>
</evidence>
<dbReference type="InterPro" id="IPR050595">
    <property type="entry name" value="Bact_response_regulator"/>
</dbReference>